<feature type="transmembrane region" description="Helical" evidence="1">
    <location>
        <begin position="44"/>
        <end position="63"/>
    </location>
</feature>
<keyword evidence="1" id="KW-1133">Transmembrane helix</keyword>
<name>A0A3M9N408_9BACT</name>
<dbReference type="InterPro" id="IPR045764">
    <property type="entry name" value="DUF6132"/>
</dbReference>
<organism evidence="2 3">
    <name type="scientific">Hanamia caeni</name>
    <dbReference type="NCBI Taxonomy" id="2294116"/>
    <lineage>
        <taxon>Bacteria</taxon>
        <taxon>Pseudomonadati</taxon>
        <taxon>Bacteroidota</taxon>
        <taxon>Chitinophagia</taxon>
        <taxon>Chitinophagales</taxon>
        <taxon>Chitinophagaceae</taxon>
        <taxon>Hanamia</taxon>
    </lineage>
</organism>
<protein>
    <submittedName>
        <fullName evidence="2">Uncharacterized protein</fullName>
    </submittedName>
</protein>
<keyword evidence="1" id="KW-0472">Membrane</keyword>
<dbReference type="OrthoDB" id="2062758at2"/>
<dbReference type="Proteomes" id="UP000267223">
    <property type="component" value="Unassembled WGS sequence"/>
</dbReference>
<evidence type="ECO:0000313" key="3">
    <source>
        <dbReference type="Proteomes" id="UP000267223"/>
    </source>
</evidence>
<comment type="caution">
    <text evidence="2">The sequence shown here is derived from an EMBL/GenBank/DDBJ whole genome shotgun (WGS) entry which is preliminary data.</text>
</comment>
<dbReference type="Pfam" id="PF19628">
    <property type="entry name" value="DUF6132"/>
    <property type="match status" value="1"/>
</dbReference>
<dbReference type="EMBL" id="RJJR01000028">
    <property type="protein sequence ID" value="RNI32115.1"/>
    <property type="molecule type" value="Genomic_DNA"/>
</dbReference>
<keyword evidence="3" id="KW-1185">Reference proteome</keyword>
<feature type="transmembrane region" description="Helical" evidence="1">
    <location>
        <begin position="12"/>
        <end position="32"/>
    </location>
</feature>
<reference evidence="2 3" key="1">
    <citation type="submission" date="2018-11" db="EMBL/GenBank/DDBJ databases">
        <title>Draft genome sequence of Ferruginibacter sp. BO-59.</title>
        <authorList>
            <person name="Im W.T."/>
        </authorList>
    </citation>
    <scope>NUCLEOTIDE SEQUENCE [LARGE SCALE GENOMIC DNA]</scope>
    <source>
        <strain evidence="2 3">BO-59</strain>
    </source>
</reference>
<accession>A0A3M9N408</accession>
<dbReference type="RefSeq" id="WP_123122673.1">
    <property type="nucleotide sequence ID" value="NZ_RJJR01000028.1"/>
</dbReference>
<dbReference type="AlphaFoldDB" id="A0A3M9N408"/>
<evidence type="ECO:0000256" key="1">
    <source>
        <dbReference type="SAM" id="Phobius"/>
    </source>
</evidence>
<proteinExistence type="predicted"/>
<evidence type="ECO:0000313" key="2">
    <source>
        <dbReference type="EMBL" id="RNI32115.1"/>
    </source>
</evidence>
<gene>
    <name evidence="2" type="ORF">EFY79_20715</name>
</gene>
<keyword evidence="1" id="KW-0812">Transmembrane</keyword>
<sequence>MAGIKKFLSKYKLTMIGIFAGAIGGYLYYHFIGCNSGTCAITSRPLNSTLYGALLGGIFLNIFKKENKKIIE</sequence>